<dbReference type="GO" id="GO:0008081">
    <property type="term" value="F:phosphoric diester hydrolase activity"/>
    <property type="evidence" value="ECO:0007669"/>
    <property type="project" value="InterPro"/>
</dbReference>
<dbReference type="Gene3D" id="3.20.20.190">
    <property type="entry name" value="Phosphatidylinositol (PI) phosphodiesterase"/>
    <property type="match status" value="1"/>
</dbReference>
<dbReference type="GO" id="GO:0006629">
    <property type="term" value="P:lipid metabolic process"/>
    <property type="evidence" value="ECO:0007669"/>
    <property type="project" value="InterPro"/>
</dbReference>
<keyword evidence="3" id="KW-1185">Reference proteome</keyword>
<accession>A0A2N3L2V8</accession>
<dbReference type="AlphaFoldDB" id="A0A2N3L2V8"/>
<evidence type="ECO:0000259" key="1">
    <source>
        <dbReference type="PROSITE" id="PS51704"/>
    </source>
</evidence>
<proteinExistence type="predicted"/>
<evidence type="ECO:0000313" key="2">
    <source>
        <dbReference type="EMBL" id="PKR57138.1"/>
    </source>
</evidence>
<dbReference type="PANTHER" id="PTHR46211:SF14">
    <property type="entry name" value="GLYCEROPHOSPHODIESTER PHOSPHODIESTERASE"/>
    <property type="match status" value="1"/>
</dbReference>
<dbReference type="EMBL" id="NXGX01000007">
    <property type="protein sequence ID" value="PKR57138.1"/>
    <property type="molecule type" value="Genomic_DNA"/>
</dbReference>
<gene>
    <name evidence="2" type="ORF">COO92_17365</name>
</gene>
<dbReference type="InterPro" id="IPR030395">
    <property type="entry name" value="GP_PDE_dom"/>
</dbReference>
<dbReference type="InterPro" id="IPR017946">
    <property type="entry name" value="PLC-like_Pdiesterase_TIM-brl"/>
</dbReference>
<feature type="domain" description="GP-PDE" evidence="1">
    <location>
        <begin position="7"/>
        <end position="236"/>
    </location>
</feature>
<protein>
    <submittedName>
        <fullName evidence="2">Glycerophosphodiester phosphodiesterase</fullName>
    </submittedName>
</protein>
<dbReference type="PANTHER" id="PTHR46211">
    <property type="entry name" value="GLYCEROPHOSPHORYL DIESTER PHOSPHODIESTERASE"/>
    <property type="match status" value="1"/>
</dbReference>
<name>A0A2N3L2V8_9PROT</name>
<dbReference type="Pfam" id="PF03009">
    <property type="entry name" value="GDPD"/>
    <property type="match status" value="1"/>
</dbReference>
<dbReference type="CDD" id="cd08566">
    <property type="entry name" value="GDPD_AtGDE_like"/>
    <property type="match status" value="1"/>
</dbReference>
<dbReference type="Proteomes" id="UP000233332">
    <property type="component" value="Unassembled WGS sequence"/>
</dbReference>
<sequence>MTAVKPVLVVSHRGDNLSAPENTLASAQKAVAAGADYIEFDVRQSADGVLYVMHDDTVDRTTNGTGLIAEMTSEQIDGLDAGSWFSPDFAGEKVPRLDDFLGRIKGLCKIYCEIKEADVPAVIKMLRNFGSPDDSFLGSFSAEIRQEYRTIAPEIRRNIQLHVAGSLEKAIHHEQGHIFEFLESNITRDDVLEAKKRGLETMIFIDTPNTELFAELVRWQVDYVNLDHAALFRAVQQEVLLEMQ</sequence>
<comment type="caution">
    <text evidence="2">The sequence shown here is derived from an EMBL/GenBank/DDBJ whole genome shotgun (WGS) entry which is preliminary data.</text>
</comment>
<dbReference type="PROSITE" id="PS51704">
    <property type="entry name" value="GP_PDE"/>
    <property type="match status" value="1"/>
</dbReference>
<organism evidence="2 3">
    <name type="scientific">Thalassospira lohafexi</name>
    <dbReference type="NCBI Taxonomy" id="744227"/>
    <lineage>
        <taxon>Bacteria</taxon>
        <taxon>Pseudomonadati</taxon>
        <taxon>Pseudomonadota</taxon>
        <taxon>Alphaproteobacteria</taxon>
        <taxon>Rhodospirillales</taxon>
        <taxon>Thalassospiraceae</taxon>
        <taxon>Thalassospira</taxon>
    </lineage>
</organism>
<reference evidence="2 3" key="1">
    <citation type="submission" date="2017-09" db="EMBL/GenBank/DDBJ databases">
        <title>Biodiversity and function of Thalassospira species in the particle-attached aromatic-hydrocarbon-degrading consortia from the surface seawater of the China South Sea.</title>
        <authorList>
            <person name="Dong C."/>
            <person name="Lai Q."/>
            <person name="Shao Z."/>
        </authorList>
    </citation>
    <scope>NUCLEOTIDE SEQUENCE [LARGE SCALE GENOMIC DNA]</scope>
    <source>
        <strain evidence="2 3">139Z-12</strain>
    </source>
</reference>
<dbReference type="SUPFAM" id="SSF51695">
    <property type="entry name" value="PLC-like phosphodiesterases"/>
    <property type="match status" value="1"/>
</dbReference>
<evidence type="ECO:0000313" key="3">
    <source>
        <dbReference type="Proteomes" id="UP000233332"/>
    </source>
</evidence>